<organism evidence="1 2">
    <name type="scientific">Humisphaera borealis</name>
    <dbReference type="NCBI Taxonomy" id="2807512"/>
    <lineage>
        <taxon>Bacteria</taxon>
        <taxon>Pseudomonadati</taxon>
        <taxon>Planctomycetota</taxon>
        <taxon>Phycisphaerae</taxon>
        <taxon>Tepidisphaerales</taxon>
        <taxon>Tepidisphaeraceae</taxon>
        <taxon>Humisphaera</taxon>
    </lineage>
</organism>
<dbReference type="EMBL" id="CP063458">
    <property type="protein sequence ID" value="QOV88460.1"/>
    <property type="molecule type" value="Genomic_DNA"/>
</dbReference>
<reference evidence="1 2" key="1">
    <citation type="submission" date="2020-10" db="EMBL/GenBank/DDBJ databases">
        <title>Wide distribution of Phycisphaera-like planctomycetes from WD2101 soil group in peatlands and genome analysis of the first cultivated representative.</title>
        <authorList>
            <person name="Dedysh S.N."/>
            <person name="Beletsky A.V."/>
            <person name="Ivanova A."/>
            <person name="Kulichevskaya I.S."/>
            <person name="Suzina N.E."/>
            <person name="Philippov D.A."/>
            <person name="Rakitin A.L."/>
            <person name="Mardanov A.V."/>
            <person name="Ravin N.V."/>
        </authorList>
    </citation>
    <scope>NUCLEOTIDE SEQUENCE [LARGE SCALE GENOMIC DNA]</scope>
    <source>
        <strain evidence="1 2">M1803</strain>
    </source>
</reference>
<dbReference type="AlphaFoldDB" id="A0A7M2WVE5"/>
<dbReference type="RefSeq" id="WP_206291444.1">
    <property type="nucleotide sequence ID" value="NZ_CP063458.1"/>
</dbReference>
<evidence type="ECO:0000313" key="2">
    <source>
        <dbReference type="Proteomes" id="UP000593765"/>
    </source>
</evidence>
<protein>
    <submittedName>
        <fullName evidence="1">Uncharacterized protein</fullName>
    </submittedName>
</protein>
<name>A0A7M2WVE5_9BACT</name>
<proteinExistence type="predicted"/>
<gene>
    <name evidence="1" type="ORF">IPV69_19745</name>
</gene>
<keyword evidence="2" id="KW-1185">Reference proteome</keyword>
<sequence>MRIPPATHLSLAYPAGLTVTIPLAPKPVSSTRLPKKITDAAWVEVTVDLRPGVVAFLDKHLKIKRSEPPVTQPASRSGVSPP</sequence>
<dbReference type="Proteomes" id="UP000593765">
    <property type="component" value="Chromosome"/>
</dbReference>
<dbReference type="KEGG" id="hbs:IPV69_19745"/>
<accession>A0A7M2WVE5</accession>
<evidence type="ECO:0000313" key="1">
    <source>
        <dbReference type="EMBL" id="QOV88460.1"/>
    </source>
</evidence>